<dbReference type="InterPro" id="IPR014048">
    <property type="entry name" value="MethylDNA_cys_MeTrfase_DNA-bd"/>
</dbReference>
<dbReference type="NCBIfam" id="TIGR00589">
    <property type="entry name" value="ogt"/>
    <property type="match status" value="1"/>
</dbReference>
<feature type="domain" description="Methylated-DNA-[protein]-cysteine S-methyltransferase DNA binding" evidence="2">
    <location>
        <begin position="118"/>
        <end position="197"/>
    </location>
</feature>
<gene>
    <name evidence="4" type="ORF">ACJHVH_04750</name>
</gene>
<dbReference type="SUPFAM" id="SSF53155">
    <property type="entry name" value="Methylated DNA-protein cysteine methyltransferase domain"/>
    <property type="match status" value="1"/>
</dbReference>
<dbReference type="EMBL" id="JBJJXE010000005">
    <property type="protein sequence ID" value="MFL1732304.1"/>
    <property type="molecule type" value="Genomic_DNA"/>
</dbReference>
<comment type="caution">
    <text evidence="4">The sequence shown here is derived from an EMBL/GenBank/DDBJ whole genome shotgun (WGS) entry which is preliminary data.</text>
</comment>
<dbReference type="CDD" id="cd06445">
    <property type="entry name" value="ATase"/>
    <property type="match status" value="1"/>
</dbReference>
<dbReference type="EC" id="2.1.1.63" evidence="4"/>
<feature type="domain" description="Methylguanine DNA methyltransferase ribonuclease-like" evidence="3">
    <location>
        <begin position="38"/>
        <end position="113"/>
    </location>
</feature>
<reference evidence="4 5" key="1">
    <citation type="submission" date="2024-11" db="EMBL/GenBank/DDBJ databases">
        <title>First Report of Moraxella oculi in Brazil in an Infectious Bovine Keratoconjunctivitis Outbreak.</title>
        <authorList>
            <person name="Carvalho C.V."/>
            <person name="Domingues R."/>
            <person name="Coutinho C."/>
            <person name="Honorio N.T.B.S."/>
            <person name="Faza D.R.L.R."/>
            <person name="Carvalho W.A."/>
            <person name="Machado A.B.F."/>
            <person name="Martins M.F."/>
            <person name="Gaspar E.B."/>
        </authorList>
    </citation>
    <scope>NUCLEOTIDE SEQUENCE [LARGE SCALE GENOMIC DNA]</scope>
    <source>
        <strain evidence="4 5">2117LE</strain>
    </source>
</reference>
<dbReference type="Proteomes" id="UP001624684">
    <property type="component" value="Unassembled WGS sequence"/>
</dbReference>
<dbReference type="GO" id="GO:0003908">
    <property type="term" value="F:methylated-DNA-[protein]-cysteine S-methyltransferase activity"/>
    <property type="evidence" value="ECO:0007669"/>
    <property type="project" value="UniProtKB-EC"/>
</dbReference>
<evidence type="ECO:0000259" key="3">
    <source>
        <dbReference type="Pfam" id="PF02870"/>
    </source>
</evidence>
<dbReference type="SUPFAM" id="SSF46767">
    <property type="entry name" value="Methylated DNA-protein cysteine methyltransferase, C-terminal domain"/>
    <property type="match status" value="1"/>
</dbReference>
<dbReference type="GO" id="GO:0032259">
    <property type="term" value="P:methylation"/>
    <property type="evidence" value="ECO:0007669"/>
    <property type="project" value="UniProtKB-KW"/>
</dbReference>
<dbReference type="Gene3D" id="1.10.10.10">
    <property type="entry name" value="Winged helix-like DNA-binding domain superfamily/Winged helix DNA-binding domain"/>
    <property type="match status" value="1"/>
</dbReference>
<evidence type="ECO:0000256" key="1">
    <source>
        <dbReference type="ARBA" id="ARBA00022763"/>
    </source>
</evidence>
<proteinExistence type="predicted"/>
<name>A0ABW8U587_9GAMM</name>
<evidence type="ECO:0000259" key="2">
    <source>
        <dbReference type="Pfam" id="PF01035"/>
    </source>
</evidence>
<keyword evidence="1" id="KW-0227">DNA damage</keyword>
<dbReference type="Pfam" id="PF02870">
    <property type="entry name" value="Methyltransf_1N"/>
    <property type="match status" value="1"/>
</dbReference>
<sequence>MLSRTGDASVQHSDTHHLSKVLRVMNDAHDRPNDHLCHSFIQTPLGMMISIFSPKGLCLLEFLDNKTLVNDIHAIIKVFNSHLPPNNSKAIKLQHQLNRYFDGTLTQFSIPLDMIGTEFERKVWHELMNIDYGQTISYSEQAKKMSMPNATRAVASANGKNKIAIIIPCHRVRLKNGKIGGYSSGTTRKKLLLQLESSTSNTQLI</sequence>
<dbReference type="InterPro" id="IPR008332">
    <property type="entry name" value="MethylG_MeTrfase_N"/>
</dbReference>
<evidence type="ECO:0000313" key="4">
    <source>
        <dbReference type="EMBL" id="MFL1732304.1"/>
    </source>
</evidence>
<evidence type="ECO:0000313" key="5">
    <source>
        <dbReference type="Proteomes" id="UP001624684"/>
    </source>
</evidence>
<dbReference type="InterPro" id="IPR036217">
    <property type="entry name" value="MethylDNA_cys_MeTrfase_DNAb"/>
</dbReference>
<dbReference type="InterPro" id="IPR036631">
    <property type="entry name" value="MGMT_N_sf"/>
</dbReference>
<dbReference type="PANTHER" id="PTHR10815">
    <property type="entry name" value="METHYLATED-DNA--PROTEIN-CYSTEINE METHYLTRANSFERASE"/>
    <property type="match status" value="1"/>
</dbReference>
<dbReference type="Gene3D" id="3.30.160.70">
    <property type="entry name" value="Methylated DNA-protein cysteine methyltransferase domain"/>
    <property type="match status" value="1"/>
</dbReference>
<dbReference type="PANTHER" id="PTHR10815:SF5">
    <property type="entry name" value="METHYLATED-DNA--PROTEIN-CYSTEINE METHYLTRANSFERASE"/>
    <property type="match status" value="1"/>
</dbReference>
<keyword evidence="5" id="KW-1185">Reference proteome</keyword>
<keyword evidence="4" id="KW-0489">Methyltransferase</keyword>
<dbReference type="Pfam" id="PF01035">
    <property type="entry name" value="DNA_binding_1"/>
    <property type="match status" value="1"/>
</dbReference>
<accession>A0ABW8U587</accession>
<keyword evidence="4" id="KW-0808">Transferase</keyword>
<dbReference type="InterPro" id="IPR036388">
    <property type="entry name" value="WH-like_DNA-bd_sf"/>
</dbReference>
<protein>
    <submittedName>
        <fullName evidence="4">Methylated-DNA--[protein]-cysteine S-methyltransferase</fullName>
        <ecNumber evidence="4">2.1.1.63</ecNumber>
    </submittedName>
</protein>
<dbReference type="RefSeq" id="WP_407068961.1">
    <property type="nucleotide sequence ID" value="NZ_JBJJXE010000005.1"/>
</dbReference>
<organism evidence="4 5">
    <name type="scientific">Moraxella oculi</name>
    <dbReference type="NCBI Taxonomy" id="2940516"/>
    <lineage>
        <taxon>Bacteria</taxon>
        <taxon>Pseudomonadati</taxon>
        <taxon>Pseudomonadota</taxon>
        <taxon>Gammaproteobacteria</taxon>
        <taxon>Moraxellales</taxon>
        <taxon>Moraxellaceae</taxon>
        <taxon>Moraxella</taxon>
    </lineage>
</organism>